<evidence type="ECO:0000256" key="2">
    <source>
        <dbReference type="SAM" id="Phobius"/>
    </source>
</evidence>
<reference evidence="3 4" key="2">
    <citation type="journal article" date="2009" name="Genome Res.">
        <title>Ortho-proteogenomics: multiple proteomes investigation through orthology and a new MS-based protocol.</title>
        <authorList>
            <person name="Gallien S."/>
            <person name="Perrodou E."/>
            <person name="Carapito C."/>
            <person name="Deshayes C."/>
            <person name="Reyrat J.M."/>
            <person name="Van Dorsselaer A."/>
            <person name="Poch O."/>
            <person name="Schaeffer C."/>
            <person name="Lecompte O."/>
        </authorList>
    </citation>
    <scope>NUCLEOTIDE SEQUENCE [LARGE SCALE GENOMIC DNA]</scope>
    <source>
        <strain evidence="4">ATCC 700084 / mc(2)155</strain>
    </source>
</reference>
<proteinExistence type="predicted"/>
<keyword evidence="2" id="KW-0472">Membrane</keyword>
<dbReference type="Proteomes" id="UP000006158">
    <property type="component" value="Chromosome"/>
</dbReference>
<keyword evidence="2" id="KW-1133">Transmembrane helix</keyword>
<organism evidence="3 4">
    <name type="scientific">Mycolicibacterium smegmatis (strain ATCC 700084 / mc(2)155)</name>
    <name type="common">Mycobacterium smegmatis</name>
    <dbReference type="NCBI Taxonomy" id="246196"/>
    <lineage>
        <taxon>Bacteria</taxon>
        <taxon>Bacillati</taxon>
        <taxon>Actinomycetota</taxon>
        <taxon>Actinomycetes</taxon>
        <taxon>Mycobacteriales</taxon>
        <taxon>Mycobacteriaceae</taxon>
        <taxon>Mycolicibacterium</taxon>
    </lineage>
</organism>
<sequence>MDRPRVHYVNGTSFCGYSRLIHRLRQGLVGQDGLAPSGGRFGPRTAACAEGSNLAGVKLLGRKNNDDDKNVASDAADSAVDEQNGPAAEDRPRTTPPKGRPTPKRSEAAKRRGPVAPAPLTAAEARARRKEMRKTLTKEERKAEKITRRAEMAERRERMMAGEEAYLLPRDRGPVRRYVRDIVDSRRNILGLFMPAALAMIFFMLALPNVQAQQVLSYAMLALVAVMVLDGFYLGRKVNRMVDAKFPDNTEGGWKLGFYASSRASQLRRMRAPRPMVERGAKIA</sequence>
<feature type="transmembrane region" description="Helical" evidence="2">
    <location>
        <begin position="215"/>
        <end position="235"/>
    </location>
</feature>
<dbReference type="InterPro" id="IPR021403">
    <property type="entry name" value="DUF3043"/>
</dbReference>
<evidence type="ECO:0000256" key="1">
    <source>
        <dbReference type="SAM" id="MobiDB-lite"/>
    </source>
</evidence>
<dbReference type="AlphaFoldDB" id="I7GD66"/>
<feature type="transmembrane region" description="Helical" evidence="2">
    <location>
        <begin position="189"/>
        <end position="209"/>
    </location>
</feature>
<feature type="region of interest" description="Disordered" evidence="1">
    <location>
        <begin position="62"/>
        <end position="145"/>
    </location>
</feature>
<gene>
    <name evidence="3" type="ordered locus">MSMEI_4172</name>
</gene>
<dbReference type="PATRIC" id="fig|246196.56.peg.4270"/>
<protein>
    <submittedName>
        <fullName evidence="3">Conserved transmembrane protein</fullName>
    </submittedName>
</protein>
<reference evidence="3 4" key="1">
    <citation type="journal article" date="2007" name="Genome Biol.">
        <title>Interrupted coding sequences in Mycobacterium smegmatis: authentic mutations or sequencing errors?</title>
        <authorList>
            <person name="Deshayes C."/>
            <person name="Perrodou E."/>
            <person name="Gallien S."/>
            <person name="Euphrasie D."/>
            <person name="Schaeffer C."/>
            <person name="Van-Dorsselaer A."/>
            <person name="Poch O."/>
            <person name="Lecompte O."/>
            <person name="Reyrat J.M."/>
        </authorList>
    </citation>
    <scope>NUCLEOTIDE SEQUENCE [LARGE SCALE GENOMIC DNA]</scope>
    <source>
        <strain evidence="4">ATCC 700084 / mc(2)155</strain>
    </source>
</reference>
<keyword evidence="2 3" id="KW-0812">Transmembrane</keyword>
<evidence type="ECO:0000313" key="4">
    <source>
        <dbReference type="Proteomes" id="UP000006158"/>
    </source>
</evidence>
<evidence type="ECO:0000313" key="3">
    <source>
        <dbReference type="EMBL" id="AFP40629.1"/>
    </source>
</evidence>
<dbReference type="Pfam" id="PF11241">
    <property type="entry name" value="DUF3043"/>
    <property type="match status" value="1"/>
</dbReference>
<accession>I7GD66</accession>
<name>I7GD66_MYCS2</name>
<dbReference type="EMBL" id="CP001663">
    <property type="protein sequence ID" value="AFP40629.1"/>
    <property type="molecule type" value="Genomic_DNA"/>
</dbReference>
<dbReference type="KEGG" id="msg:MSMEI_4172"/>
<feature type="compositionally biased region" description="Low complexity" evidence="1">
    <location>
        <begin position="114"/>
        <end position="124"/>
    </location>
</feature>
<feature type="compositionally biased region" description="Basic and acidic residues" evidence="1">
    <location>
        <begin position="133"/>
        <end position="145"/>
    </location>
</feature>